<organism evidence="5 6">
    <name type="scientific">Luteipulveratus flavus</name>
    <dbReference type="NCBI Taxonomy" id="3031728"/>
    <lineage>
        <taxon>Bacteria</taxon>
        <taxon>Bacillati</taxon>
        <taxon>Actinomycetota</taxon>
        <taxon>Actinomycetes</taxon>
        <taxon>Micrococcales</taxon>
        <taxon>Dermacoccaceae</taxon>
        <taxon>Luteipulveratus</taxon>
    </lineage>
</organism>
<dbReference type="PROSITE" id="PS50995">
    <property type="entry name" value="HTH_MARR_2"/>
    <property type="match status" value="1"/>
</dbReference>
<dbReference type="InterPro" id="IPR023187">
    <property type="entry name" value="Tscrpt_reg_MarR-type_CS"/>
</dbReference>
<evidence type="ECO:0000259" key="4">
    <source>
        <dbReference type="PROSITE" id="PS50995"/>
    </source>
</evidence>
<protein>
    <submittedName>
        <fullName evidence="5">MarR family transcriptional regulator</fullName>
    </submittedName>
</protein>
<keyword evidence="6" id="KW-1185">Reference proteome</keyword>
<reference evidence="5 6" key="1">
    <citation type="submission" date="2023-03" db="EMBL/GenBank/DDBJ databases">
        <title>YIM 133296 draft genome.</title>
        <authorList>
            <person name="Xiong L."/>
        </authorList>
    </citation>
    <scope>NUCLEOTIDE SEQUENCE [LARGE SCALE GENOMIC DNA]</scope>
    <source>
        <strain evidence="5 6">YIM 133296</strain>
    </source>
</reference>
<name>A0ABT6C339_9MICO</name>
<sequence>MAYDDLPFRMLAASNAMTEAIDAGVRAAGYPDLRPAHGFAFVRLSGPGCTLVELADHMGMTKQSASTLVADLERKGYVRRSPHPVDGRATMLTLTPRGVAATEAASRAGRDVVRRWAREVGDERLEVFAQVAAVMAREGRVRPTW</sequence>
<keyword evidence="1" id="KW-0805">Transcription regulation</keyword>
<dbReference type="PROSITE" id="PS01117">
    <property type="entry name" value="HTH_MARR_1"/>
    <property type="match status" value="1"/>
</dbReference>
<feature type="domain" description="HTH marR-type" evidence="4">
    <location>
        <begin position="3"/>
        <end position="137"/>
    </location>
</feature>
<proteinExistence type="predicted"/>
<evidence type="ECO:0000256" key="2">
    <source>
        <dbReference type="ARBA" id="ARBA00023125"/>
    </source>
</evidence>
<evidence type="ECO:0000256" key="3">
    <source>
        <dbReference type="ARBA" id="ARBA00023163"/>
    </source>
</evidence>
<keyword evidence="2" id="KW-0238">DNA-binding</keyword>
<comment type="caution">
    <text evidence="5">The sequence shown here is derived from an EMBL/GenBank/DDBJ whole genome shotgun (WGS) entry which is preliminary data.</text>
</comment>
<dbReference type="InterPro" id="IPR036388">
    <property type="entry name" value="WH-like_DNA-bd_sf"/>
</dbReference>
<dbReference type="SMART" id="SM00347">
    <property type="entry name" value="HTH_MARR"/>
    <property type="match status" value="1"/>
</dbReference>
<evidence type="ECO:0000313" key="6">
    <source>
        <dbReference type="Proteomes" id="UP001528912"/>
    </source>
</evidence>
<dbReference type="RefSeq" id="WP_277190488.1">
    <property type="nucleotide sequence ID" value="NZ_JAROAV010000002.1"/>
</dbReference>
<dbReference type="Proteomes" id="UP001528912">
    <property type="component" value="Unassembled WGS sequence"/>
</dbReference>
<dbReference type="InterPro" id="IPR036390">
    <property type="entry name" value="WH_DNA-bd_sf"/>
</dbReference>
<dbReference type="EMBL" id="JAROAV010000002">
    <property type="protein sequence ID" value="MDF8262722.1"/>
    <property type="molecule type" value="Genomic_DNA"/>
</dbReference>
<evidence type="ECO:0000313" key="5">
    <source>
        <dbReference type="EMBL" id="MDF8262722.1"/>
    </source>
</evidence>
<dbReference type="Pfam" id="PF12802">
    <property type="entry name" value="MarR_2"/>
    <property type="match status" value="1"/>
</dbReference>
<dbReference type="PANTHER" id="PTHR33164:SF99">
    <property type="entry name" value="MARR FAMILY REGULATORY PROTEIN"/>
    <property type="match status" value="1"/>
</dbReference>
<keyword evidence="3" id="KW-0804">Transcription</keyword>
<dbReference type="InterPro" id="IPR039422">
    <property type="entry name" value="MarR/SlyA-like"/>
</dbReference>
<dbReference type="PANTHER" id="PTHR33164">
    <property type="entry name" value="TRANSCRIPTIONAL REGULATOR, MARR FAMILY"/>
    <property type="match status" value="1"/>
</dbReference>
<dbReference type="Gene3D" id="1.10.10.10">
    <property type="entry name" value="Winged helix-like DNA-binding domain superfamily/Winged helix DNA-binding domain"/>
    <property type="match status" value="1"/>
</dbReference>
<gene>
    <name evidence="5" type="ORF">P4R38_00500</name>
</gene>
<dbReference type="SUPFAM" id="SSF46785">
    <property type="entry name" value="Winged helix' DNA-binding domain"/>
    <property type="match status" value="1"/>
</dbReference>
<accession>A0ABT6C339</accession>
<evidence type="ECO:0000256" key="1">
    <source>
        <dbReference type="ARBA" id="ARBA00023015"/>
    </source>
</evidence>
<dbReference type="InterPro" id="IPR000835">
    <property type="entry name" value="HTH_MarR-typ"/>
</dbReference>